<evidence type="ECO:0000313" key="2">
    <source>
        <dbReference type="EMBL" id="KAL0467420.1"/>
    </source>
</evidence>
<gene>
    <name evidence="2" type="ORF">QR685DRAFT_448370</name>
</gene>
<organism evidence="2 3">
    <name type="scientific">Neurospora intermedia</name>
    <dbReference type="NCBI Taxonomy" id="5142"/>
    <lineage>
        <taxon>Eukaryota</taxon>
        <taxon>Fungi</taxon>
        <taxon>Dikarya</taxon>
        <taxon>Ascomycota</taxon>
        <taxon>Pezizomycotina</taxon>
        <taxon>Sordariomycetes</taxon>
        <taxon>Sordariomycetidae</taxon>
        <taxon>Sordariales</taxon>
        <taxon>Sordariaceae</taxon>
        <taxon>Neurospora</taxon>
    </lineage>
</organism>
<dbReference type="Proteomes" id="UP001451303">
    <property type="component" value="Unassembled WGS sequence"/>
</dbReference>
<comment type="caution">
    <text evidence="2">The sequence shown here is derived from an EMBL/GenBank/DDBJ whole genome shotgun (WGS) entry which is preliminary data.</text>
</comment>
<name>A0ABR3D417_NEUIN</name>
<sequence length="78" mass="9077">FCFYYICIRKSCLECRHGKGRQNTPVYIRGWKSDNEKGFVLELSKTEEEKRKPGQPTVNTQEGSAGEWARSRTRIPHS</sequence>
<protein>
    <submittedName>
        <fullName evidence="2">Uncharacterized protein</fullName>
    </submittedName>
</protein>
<feature type="non-terminal residue" evidence="2">
    <location>
        <position position="1"/>
    </location>
</feature>
<dbReference type="EMBL" id="JAVLET010000009">
    <property type="protein sequence ID" value="KAL0467420.1"/>
    <property type="molecule type" value="Genomic_DNA"/>
</dbReference>
<evidence type="ECO:0000313" key="3">
    <source>
        <dbReference type="Proteomes" id="UP001451303"/>
    </source>
</evidence>
<evidence type="ECO:0000256" key="1">
    <source>
        <dbReference type="SAM" id="MobiDB-lite"/>
    </source>
</evidence>
<feature type="region of interest" description="Disordered" evidence="1">
    <location>
        <begin position="44"/>
        <end position="78"/>
    </location>
</feature>
<keyword evidence="3" id="KW-1185">Reference proteome</keyword>
<accession>A0ABR3D417</accession>
<reference evidence="2 3" key="1">
    <citation type="submission" date="2023-09" db="EMBL/GenBank/DDBJ databases">
        <title>Multi-omics analysis of a traditional fermented food reveals byproduct-associated fungal strains for waste-to-food upcycling.</title>
        <authorList>
            <consortium name="Lawrence Berkeley National Laboratory"/>
            <person name="Rekdal V.M."/>
            <person name="Villalobos-Escobedo J.M."/>
            <person name="Rodriguez-Valeron N."/>
            <person name="Garcia M.O."/>
            <person name="Vasquez D.P."/>
            <person name="Damayanti I."/>
            <person name="Sorensen P.M."/>
            <person name="Baidoo E.E."/>
            <person name="De Carvalho A.C."/>
            <person name="Riley R."/>
            <person name="Lipzen A."/>
            <person name="He G."/>
            <person name="Yan M."/>
            <person name="Haridas S."/>
            <person name="Daum C."/>
            <person name="Yoshinaga Y."/>
            <person name="Ng V."/>
            <person name="Grigoriev I.V."/>
            <person name="Munk R."/>
            <person name="Nuraida L."/>
            <person name="Wijaya C.H."/>
            <person name="Morales P.-C."/>
            <person name="Keasling J.D."/>
        </authorList>
    </citation>
    <scope>NUCLEOTIDE SEQUENCE [LARGE SCALE GENOMIC DNA]</scope>
    <source>
        <strain evidence="2 3">FGSC 2613</strain>
    </source>
</reference>
<proteinExistence type="predicted"/>